<dbReference type="PRINTS" id="PR00111">
    <property type="entry name" value="ABHYDROLASE"/>
</dbReference>
<dbReference type="SUPFAM" id="SSF53474">
    <property type="entry name" value="alpha/beta-Hydrolases"/>
    <property type="match status" value="1"/>
</dbReference>
<reference evidence="2 3" key="1">
    <citation type="submission" date="2017-06" db="EMBL/GenBank/DDBJ databases">
        <authorList>
            <person name="Kim H.J."/>
            <person name="Triplett B.A."/>
        </authorList>
    </citation>
    <scope>NUCLEOTIDE SEQUENCE [LARGE SCALE GENOMIC DNA]</scope>
    <source>
        <strain evidence="2 3">SCA</strain>
    </source>
</reference>
<sequence length="254" mass="28964">MPYFKYNDKSCYFEEQGEGIPVLFLHGNTASSNMFYDVIETYTKDYKVILIDFLGHGKSDRVEKLNTDLWYDEALQVIAFLEQTKYKKVHLIGSSGGALVAINVALERPDLVDKVIADSFEGEIPIKEFTQNVIADRTVSKQDEGAKEFYFSMHGSDWESIVDNDTMAIYEHAKSIGKFFHKPLSTLHSEILLTGSKEDEFVSLINPDYFSTVYTNLIEKIGHGEMHIFPKGGHPALLSNRDEFVMIAKKFLHR</sequence>
<dbReference type="AlphaFoldDB" id="A0A239LDT4"/>
<dbReference type="RefSeq" id="WP_089285644.1">
    <property type="nucleotide sequence ID" value="NZ_FZOJ01000072.1"/>
</dbReference>
<accession>A0A239LDT4</accession>
<feature type="domain" description="AB hydrolase-1" evidence="1">
    <location>
        <begin position="21"/>
        <end position="151"/>
    </location>
</feature>
<protein>
    <submittedName>
        <fullName evidence="2">Pimeloyl-ACP methyl ester carboxylesterase</fullName>
    </submittedName>
</protein>
<dbReference type="InterPro" id="IPR050266">
    <property type="entry name" value="AB_hydrolase_sf"/>
</dbReference>
<dbReference type="Gene3D" id="3.40.50.1820">
    <property type="entry name" value="alpha/beta hydrolase"/>
    <property type="match status" value="1"/>
</dbReference>
<organism evidence="2 3">
    <name type="scientific">Anaerovirgula multivorans</name>
    <dbReference type="NCBI Taxonomy" id="312168"/>
    <lineage>
        <taxon>Bacteria</taxon>
        <taxon>Bacillati</taxon>
        <taxon>Bacillota</taxon>
        <taxon>Clostridia</taxon>
        <taxon>Peptostreptococcales</taxon>
        <taxon>Natronincolaceae</taxon>
        <taxon>Anaerovirgula</taxon>
    </lineage>
</organism>
<dbReference type="Pfam" id="PF00561">
    <property type="entry name" value="Abhydrolase_1"/>
    <property type="match status" value="1"/>
</dbReference>
<gene>
    <name evidence="2" type="ORF">SAMN05446037_10726</name>
</gene>
<dbReference type="InterPro" id="IPR029058">
    <property type="entry name" value="AB_hydrolase_fold"/>
</dbReference>
<dbReference type="OrthoDB" id="9775557at2"/>
<dbReference type="InterPro" id="IPR000073">
    <property type="entry name" value="AB_hydrolase_1"/>
</dbReference>
<name>A0A239LDT4_9FIRM</name>
<dbReference type="GO" id="GO:0047372">
    <property type="term" value="F:monoacylglycerol lipase activity"/>
    <property type="evidence" value="ECO:0007669"/>
    <property type="project" value="TreeGrafter"/>
</dbReference>
<dbReference type="EMBL" id="FZOJ01000072">
    <property type="protein sequence ID" value="SNT28003.1"/>
    <property type="molecule type" value="Genomic_DNA"/>
</dbReference>
<dbReference type="PANTHER" id="PTHR43798">
    <property type="entry name" value="MONOACYLGLYCEROL LIPASE"/>
    <property type="match status" value="1"/>
</dbReference>
<proteinExistence type="predicted"/>
<dbReference type="GO" id="GO:0046464">
    <property type="term" value="P:acylglycerol catabolic process"/>
    <property type="evidence" value="ECO:0007669"/>
    <property type="project" value="TreeGrafter"/>
</dbReference>
<keyword evidence="3" id="KW-1185">Reference proteome</keyword>
<evidence type="ECO:0000313" key="3">
    <source>
        <dbReference type="Proteomes" id="UP000198304"/>
    </source>
</evidence>
<dbReference type="PANTHER" id="PTHR43798:SF33">
    <property type="entry name" value="HYDROLASE, PUTATIVE (AFU_ORTHOLOGUE AFUA_2G14860)-RELATED"/>
    <property type="match status" value="1"/>
</dbReference>
<evidence type="ECO:0000259" key="1">
    <source>
        <dbReference type="Pfam" id="PF00561"/>
    </source>
</evidence>
<evidence type="ECO:0000313" key="2">
    <source>
        <dbReference type="EMBL" id="SNT28003.1"/>
    </source>
</evidence>
<dbReference type="GO" id="GO:0016020">
    <property type="term" value="C:membrane"/>
    <property type="evidence" value="ECO:0007669"/>
    <property type="project" value="TreeGrafter"/>
</dbReference>
<dbReference type="Proteomes" id="UP000198304">
    <property type="component" value="Unassembled WGS sequence"/>
</dbReference>